<sequence>MNANFENMTSSDWMLLALNGISAHASQQKLGHIYVQRLLEAGDVHAAVTIMLGIGDDNDAIKVYMSHQRYMEAQILTCL</sequence>
<reference evidence="1" key="2">
    <citation type="submission" date="2014-03" db="EMBL/GenBank/DDBJ databases">
        <title>The Genome Annotation of Fusarium oxysporum PHW808.</title>
        <authorList>
            <consortium name="The Broad Institute Genomics Platform"/>
            <person name="Ma L.-J."/>
            <person name="Corby-Kistler H."/>
            <person name="Broz K."/>
            <person name="Gale L.R."/>
            <person name="Jonkers W."/>
            <person name="O'Donnell K."/>
            <person name="Ploetz R."/>
            <person name="Steinberg C."/>
            <person name="Schwartz D.C."/>
            <person name="VanEtten H."/>
            <person name="Zhou S."/>
            <person name="Young S.K."/>
            <person name="Zeng Q."/>
            <person name="Gargeya S."/>
            <person name="Fitzgerald M."/>
            <person name="Abouelleil A."/>
            <person name="Alvarado L."/>
            <person name="Chapman S.B."/>
            <person name="Gainer-Dewar J."/>
            <person name="Goldberg J."/>
            <person name="Griggs A."/>
            <person name="Gujja S."/>
            <person name="Hansen M."/>
            <person name="Howarth C."/>
            <person name="Imamovic A."/>
            <person name="Ireland A."/>
            <person name="Larimer J."/>
            <person name="McCowan C."/>
            <person name="Murphy C."/>
            <person name="Pearson M."/>
            <person name="Poon T.W."/>
            <person name="Priest M."/>
            <person name="Roberts A."/>
            <person name="Saif S."/>
            <person name="Shea T."/>
            <person name="Sykes S."/>
            <person name="Wortman J."/>
            <person name="Nusbaum C."/>
            <person name="Birren B."/>
        </authorList>
    </citation>
    <scope>NUCLEOTIDE SEQUENCE</scope>
    <source>
        <strain evidence="1">54008</strain>
    </source>
</reference>
<dbReference type="HOGENOM" id="CLU_2606151_0_0_1"/>
<reference evidence="1" key="1">
    <citation type="submission" date="2011-11" db="EMBL/GenBank/DDBJ databases">
        <title>The Genome Sequence of Fusarium oxysporum PHW808.</title>
        <authorList>
            <consortium name="The Broad Institute Genome Sequencing Platform"/>
            <person name="Ma L.-J."/>
            <person name="Gale L.R."/>
            <person name="Schwartz D.C."/>
            <person name="Zhou S."/>
            <person name="Corby-Kistler H."/>
            <person name="Young S.K."/>
            <person name="Zeng Q."/>
            <person name="Gargeya S."/>
            <person name="Fitzgerald M."/>
            <person name="Haas B."/>
            <person name="Abouelleil A."/>
            <person name="Alvarado L."/>
            <person name="Arachchi H.M."/>
            <person name="Berlin A."/>
            <person name="Brown A."/>
            <person name="Chapman S.B."/>
            <person name="Chen Z."/>
            <person name="Dunbar C."/>
            <person name="Freedman E."/>
            <person name="Gearin G."/>
            <person name="Goldberg J."/>
            <person name="Griggs A."/>
            <person name="Gujja S."/>
            <person name="Heiman D."/>
            <person name="Howarth C."/>
            <person name="Larson L."/>
            <person name="Lui A."/>
            <person name="MacDonald P.J.P."/>
            <person name="Montmayeur A."/>
            <person name="Murphy C."/>
            <person name="Neiman D."/>
            <person name="Pearson M."/>
            <person name="Priest M."/>
            <person name="Roberts A."/>
            <person name="Saif S."/>
            <person name="Shea T."/>
            <person name="Shenoy N."/>
            <person name="Sisk P."/>
            <person name="Stolte C."/>
            <person name="Sykes S."/>
            <person name="Wortman J."/>
            <person name="Nusbaum C."/>
            <person name="Birren B."/>
        </authorList>
    </citation>
    <scope>NUCLEOTIDE SEQUENCE [LARGE SCALE GENOMIC DNA]</scope>
    <source>
        <strain evidence="1">54008</strain>
    </source>
</reference>
<proteinExistence type="predicted"/>
<organism evidence="1">
    <name type="scientific">Fusarium oxysporum f. sp. conglutinans race 2 54008</name>
    <dbReference type="NCBI Taxonomy" id="1089457"/>
    <lineage>
        <taxon>Eukaryota</taxon>
        <taxon>Fungi</taxon>
        <taxon>Dikarya</taxon>
        <taxon>Ascomycota</taxon>
        <taxon>Pezizomycotina</taxon>
        <taxon>Sordariomycetes</taxon>
        <taxon>Hypocreomycetidae</taxon>
        <taxon>Hypocreales</taxon>
        <taxon>Nectriaceae</taxon>
        <taxon>Fusarium</taxon>
        <taxon>Fusarium oxysporum species complex</taxon>
    </lineage>
</organism>
<name>X0GT17_FUSOX</name>
<evidence type="ECO:0000313" key="1">
    <source>
        <dbReference type="EMBL" id="EXL66513.1"/>
    </source>
</evidence>
<dbReference type="Proteomes" id="UP000030676">
    <property type="component" value="Unassembled WGS sequence"/>
</dbReference>
<dbReference type="AlphaFoldDB" id="X0GT17"/>
<protein>
    <submittedName>
        <fullName evidence="1">Uncharacterized protein</fullName>
    </submittedName>
</protein>
<gene>
    <name evidence="1" type="ORF">FOPG_17307</name>
</gene>
<accession>X0GT17</accession>
<dbReference type="EMBL" id="KK033432">
    <property type="protein sequence ID" value="EXL66513.1"/>
    <property type="molecule type" value="Genomic_DNA"/>
</dbReference>